<gene>
    <name evidence="1" type="ORF">K488DRAFT_58348</name>
</gene>
<sequence length="924" mass="102179">MASTSSSSFQYPASSSSQPSSSRASSPAIPIIQPDHFYGSEGVQFPPSPHSEGKTWLDPDDDPLASRGIPVFRPSMEEFQDFEGYMKRIECWGQRSGIVKVIPPKAWYDVLPSVTDKLADIKLHHPIEQHMIGRAGLFRQKNVETYRKLSVREWVELCSKDAYRAPGVDELGPHSSSAFPSFRPGRSRKKTKELASALNQPEPSSSLASPAATPLISLRRLESETPFESIKQEDTEAVLQDETRAAKDAVFMEDFDPDSEWLPPNTTPFDYTPDFCHQLERKFWRSCGMGTPAQYGADMAGSLFHDETVPWNVASLPSTLERIMPRSKHPMPGVNLPYLYFGMWRATFAWHVEDCDLFSINYIHFGAGKFWYAIPQGRANAFETVMRGYFPEGPNTCSQFLRHKAFLASPTVLAKASCRPNTLVQHAGEFVITYPRGYHAGFNLGFNCAESVNFALDSWLDLGRKAKYCTCIGDSVRIDVDALLREREDEYVLESIAALGPMTSCQLQDDMQREEDETTAECKQTQLSRKRKADQPNGGPSKPKRSRGTSSASDPSFVPSLTKVVLKLGPRPAEDCGYPCVLCVSTRRDGLLPVHDRPRAVHSAFSSIPEGPWMAHEHCARVVPETWVDETGEVTADGARARAVFGVDSIIRDRWNLRCAVCTKTCAKMHGAPVQCTKGRCPKAFHVSCAREGSDIIFEEKEAYWDVIAGERATSEASMEVVKVITKMEFQLLCAQHNPAILQARKASKADKVRQELLTLPPGARIKIRGHSGVFEVSLVGINDQARTVDVIWDHGTQRTFKWASIIPGEGDLARNSPPGWPEDSASRDTACALYATADPGAYTSISMTSQSSSFSPILPKPLPTTKRTSWTYDPVVIDSEANERHPWASPQDLVDAINSSSNSSQSTCSAAAHHTAPGSPMKG</sequence>
<proteinExistence type="predicted"/>
<evidence type="ECO:0000313" key="2">
    <source>
        <dbReference type="Proteomes" id="UP000814128"/>
    </source>
</evidence>
<organism evidence="1 2">
    <name type="scientific">Vararia minispora EC-137</name>
    <dbReference type="NCBI Taxonomy" id="1314806"/>
    <lineage>
        <taxon>Eukaryota</taxon>
        <taxon>Fungi</taxon>
        <taxon>Dikarya</taxon>
        <taxon>Basidiomycota</taxon>
        <taxon>Agaricomycotina</taxon>
        <taxon>Agaricomycetes</taxon>
        <taxon>Russulales</taxon>
        <taxon>Lachnocladiaceae</taxon>
        <taxon>Vararia</taxon>
    </lineage>
</organism>
<evidence type="ECO:0000313" key="1">
    <source>
        <dbReference type="EMBL" id="KAI0028527.1"/>
    </source>
</evidence>
<dbReference type="Proteomes" id="UP000814128">
    <property type="component" value="Unassembled WGS sequence"/>
</dbReference>
<accession>A0ACB8Q9W2</accession>
<reference evidence="1" key="1">
    <citation type="submission" date="2021-02" db="EMBL/GenBank/DDBJ databases">
        <authorList>
            <consortium name="DOE Joint Genome Institute"/>
            <person name="Ahrendt S."/>
            <person name="Looney B.P."/>
            <person name="Miyauchi S."/>
            <person name="Morin E."/>
            <person name="Drula E."/>
            <person name="Courty P.E."/>
            <person name="Chicoki N."/>
            <person name="Fauchery L."/>
            <person name="Kohler A."/>
            <person name="Kuo A."/>
            <person name="Labutti K."/>
            <person name="Pangilinan J."/>
            <person name="Lipzen A."/>
            <person name="Riley R."/>
            <person name="Andreopoulos W."/>
            <person name="He G."/>
            <person name="Johnson J."/>
            <person name="Barry K.W."/>
            <person name="Grigoriev I.V."/>
            <person name="Nagy L."/>
            <person name="Hibbett D."/>
            <person name="Henrissat B."/>
            <person name="Matheny P.B."/>
            <person name="Labbe J."/>
            <person name="Martin F."/>
        </authorList>
    </citation>
    <scope>NUCLEOTIDE SEQUENCE</scope>
    <source>
        <strain evidence="1">EC-137</strain>
    </source>
</reference>
<name>A0ACB8Q9W2_9AGAM</name>
<comment type="caution">
    <text evidence="1">The sequence shown here is derived from an EMBL/GenBank/DDBJ whole genome shotgun (WGS) entry which is preliminary data.</text>
</comment>
<reference evidence="1" key="2">
    <citation type="journal article" date="2022" name="New Phytol.">
        <title>Evolutionary transition to the ectomycorrhizal habit in the genomes of a hyperdiverse lineage of mushroom-forming fungi.</title>
        <authorList>
            <person name="Looney B."/>
            <person name="Miyauchi S."/>
            <person name="Morin E."/>
            <person name="Drula E."/>
            <person name="Courty P.E."/>
            <person name="Kohler A."/>
            <person name="Kuo A."/>
            <person name="LaButti K."/>
            <person name="Pangilinan J."/>
            <person name="Lipzen A."/>
            <person name="Riley R."/>
            <person name="Andreopoulos W."/>
            <person name="He G."/>
            <person name="Johnson J."/>
            <person name="Nolan M."/>
            <person name="Tritt A."/>
            <person name="Barry K.W."/>
            <person name="Grigoriev I.V."/>
            <person name="Nagy L.G."/>
            <person name="Hibbett D."/>
            <person name="Henrissat B."/>
            <person name="Matheny P.B."/>
            <person name="Labbe J."/>
            <person name="Martin F.M."/>
        </authorList>
    </citation>
    <scope>NUCLEOTIDE SEQUENCE</scope>
    <source>
        <strain evidence="1">EC-137</strain>
    </source>
</reference>
<protein>
    <submittedName>
        <fullName evidence="1">JmjC domain, hydroxylase-domain-containing protein</fullName>
    </submittedName>
</protein>
<keyword evidence="2" id="KW-1185">Reference proteome</keyword>
<dbReference type="EMBL" id="MU273745">
    <property type="protein sequence ID" value="KAI0028527.1"/>
    <property type="molecule type" value="Genomic_DNA"/>
</dbReference>